<dbReference type="Proteomes" id="UP000052023">
    <property type="component" value="Unassembled WGS sequence"/>
</dbReference>
<evidence type="ECO:0000256" key="1">
    <source>
        <dbReference type="SAM" id="MobiDB-lite"/>
    </source>
</evidence>
<protein>
    <submittedName>
        <fullName evidence="2">Uncharacterized protein</fullName>
    </submittedName>
</protein>
<evidence type="ECO:0000313" key="3">
    <source>
        <dbReference type="Proteomes" id="UP000052023"/>
    </source>
</evidence>
<dbReference type="AlphaFoldDB" id="A0A0R3MR96"/>
<evidence type="ECO:0000313" key="2">
    <source>
        <dbReference type="EMBL" id="KRR20128.1"/>
    </source>
</evidence>
<comment type="caution">
    <text evidence="2">The sequence shown here is derived from an EMBL/GenBank/DDBJ whole genome shotgun (WGS) entry which is preliminary data.</text>
</comment>
<dbReference type="EMBL" id="LLYA01000181">
    <property type="protein sequence ID" value="KRR20128.1"/>
    <property type="molecule type" value="Genomic_DNA"/>
</dbReference>
<organism evidence="2 3">
    <name type="scientific">Bradyrhizobium retamae</name>
    <dbReference type="NCBI Taxonomy" id="1300035"/>
    <lineage>
        <taxon>Bacteria</taxon>
        <taxon>Pseudomonadati</taxon>
        <taxon>Pseudomonadota</taxon>
        <taxon>Alphaproteobacteria</taxon>
        <taxon>Hyphomicrobiales</taxon>
        <taxon>Nitrobacteraceae</taxon>
        <taxon>Bradyrhizobium</taxon>
    </lineage>
</organism>
<accession>A0A0R3MR96</accession>
<feature type="compositionally biased region" description="Basic and acidic residues" evidence="1">
    <location>
        <begin position="1"/>
        <end position="27"/>
    </location>
</feature>
<proteinExistence type="predicted"/>
<keyword evidence="3" id="KW-1185">Reference proteome</keyword>
<name>A0A0R3MR96_9BRAD</name>
<feature type="region of interest" description="Disordered" evidence="1">
    <location>
        <begin position="1"/>
        <end position="79"/>
    </location>
</feature>
<sequence length="79" mass="8932">MQGKKTHEQQMRILERKPDVPDARQMEEIAQTQPPGGAKTAKRDARQSEFPVSRGGLNQESQHNKHNRPGQSGHKPQKP</sequence>
<reference evidence="2 3" key="1">
    <citation type="submission" date="2014-03" db="EMBL/GenBank/DDBJ databases">
        <title>Bradyrhizobium valentinum sp. nov., isolated from effective nodules of Lupinus mariae-josephae, a lupine endemic of basic-lime soils in Eastern Spain.</title>
        <authorList>
            <person name="Duran D."/>
            <person name="Rey L."/>
            <person name="Navarro A."/>
            <person name="Busquets A."/>
            <person name="Imperial J."/>
            <person name="Ruiz-Argueso T."/>
        </authorList>
    </citation>
    <scope>NUCLEOTIDE SEQUENCE [LARGE SCALE GENOMIC DNA]</scope>
    <source>
        <strain evidence="2 3">Ro19</strain>
    </source>
</reference>
<gene>
    <name evidence="2" type="ORF">CQ13_09265</name>
</gene>